<dbReference type="GeneID" id="106816833"/>
<dbReference type="RefSeq" id="XP_014676957.1">
    <property type="nucleotide sequence ID" value="XM_014821471.1"/>
</dbReference>
<evidence type="ECO:0000313" key="3">
    <source>
        <dbReference type="RefSeq" id="XP_014676957.1"/>
    </source>
</evidence>
<keyword evidence="1" id="KW-0732">Signal</keyword>
<proteinExistence type="predicted"/>
<feature type="chain" id="PRO_5047396277" evidence="1">
    <location>
        <begin position="22"/>
        <end position="177"/>
    </location>
</feature>
<reference evidence="3" key="1">
    <citation type="submission" date="2025-08" db="UniProtKB">
        <authorList>
            <consortium name="RefSeq"/>
        </authorList>
    </citation>
    <scope>IDENTIFICATION</scope>
</reference>
<evidence type="ECO:0000313" key="2">
    <source>
        <dbReference type="Proteomes" id="UP000695022"/>
    </source>
</evidence>
<feature type="signal peptide" evidence="1">
    <location>
        <begin position="1"/>
        <end position="21"/>
    </location>
</feature>
<protein>
    <submittedName>
        <fullName evidence="3">Shematrin-like protein 2</fullName>
    </submittedName>
</protein>
<evidence type="ECO:0000256" key="1">
    <source>
        <dbReference type="SAM" id="SignalP"/>
    </source>
</evidence>
<accession>A0ABM1EXN6</accession>
<name>A0ABM1EXN6_PRICU</name>
<dbReference type="Proteomes" id="UP000695022">
    <property type="component" value="Unplaced"/>
</dbReference>
<sequence length="177" mass="18551">MTTSATMRVLLLLCISGLARAIPYPPEFFVTSTPVLTANARALGSGSKQATGQYGRDGQAAGADYEKDGATAADTAARAGGYEYGYSDGFSWYQPKTLYAFKYAQPAIGYKQIPYNRVIKQRGYGSGLHSTGLGYGAATTGYGAAPIGYSSAGYNDVGLYGGLGRSPLRSRLTCTCV</sequence>
<gene>
    <name evidence="3" type="primary">LOC106816833</name>
</gene>
<organism evidence="2 3">
    <name type="scientific">Priapulus caudatus</name>
    <name type="common">Priapulid worm</name>
    <dbReference type="NCBI Taxonomy" id="37621"/>
    <lineage>
        <taxon>Eukaryota</taxon>
        <taxon>Metazoa</taxon>
        <taxon>Ecdysozoa</taxon>
        <taxon>Scalidophora</taxon>
        <taxon>Priapulida</taxon>
        <taxon>Priapulimorpha</taxon>
        <taxon>Priapulimorphida</taxon>
        <taxon>Priapulidae</taxon>
        <taxon>Priapulus</taxon>
    </lineage>
</organism>
<keyword evidence="2" id="KW-1185">Reference proteome</keyword>